<feature type="coiled-coil region" evidence="1">
    <location>
        <begin position="149"/>
        <end position="194"/>
    </location>
</feature>
<evidence type="ECO:0000313" key="4">
    <source>
        <dbReference type="Proteomes" id="UP000820818"/>
    </source>
</evidence>
<protein>
    <submittedName>
        <fullName evidence="3">Uncharacterized protein</fullName>
    </submittedName>
</protein>
<sequence>MEHQFLDIFFVYFLGTFLLFGLKWMLNSIPNIFLPHPESLPAPNKIQPERKLPLSPTKEGASCLQKHGFLPGGNKSMNNPDEITNERQATLMTTELERIKLLQELVKNTEKKLLQLKAVFDVEKFALMQAVHTWKPCAHADQKSNLKQDKQLESAAEGAKYELEKLKETFSKEMAELKALMVDEQAALKLAEERQRELGDMFGKATEEANALRTEMSHALANQKALYEEREKQLALVAEQAKRQLIEVRQTTQEEITELKVANHTNEAAMNLAKGRQRELEDMLGKAMQEAEAIRTEMSHALANQEALYEEREKQLKLVAEQATCQLKEVRKTNQEQVIELKVANHTKEAALKFAEERQRELGDMFGKATEEANALRTEMSHALANQEALYEEREKQLALVAEQAKRQLRELLEARQTIQEEVMELKVSNRVKEEALKSAEEKMKEMEEISLKRAKAAESLANEQTAALTEAISALQVAVKHAKDEVLDDSSSSNVEEKPVGKNETLEQWLIKNGFLTRIPPKTWMELLEHTGFLMEEKLNNLKSKAEMLFHSNKTTPKTE</sequence>
<dbReference type="EMBL" id="WJBH02000008">
    <property type="protein sequence ID" value="KAI9554876.1"/>
    <property type="molecule type" value="Genomic_DNA"/>
</dbReference>
<feature type="coiled-coil region" evidence="1">
    <location>
        <begin position="92"/>
        <end position="119"/>
    </location>
</feature>
<feature type="transmembrane region" description="Helical" evidence="2">
    <location>
        <begin position="5"/>
        <end position="26"/>
    </location>
</feature>
<comment type="caution">
    <text evidence="3">The sequence shown here is derived from an EMBL/GenBank/DDBJ whole genome shotgun (WGS) entry which is preliminary data.</text>
</comment>
<keyword evidence="2" id="KW-0812">Transmembrane</keyword>
<keyword evidence="2" id="KW-0472">Membrane</keyword>
<reference evidence="3 4" key="1">
    <citation type="submission" date="2022-05" db="EMBL/GenBank/DDBJ databases">
        <title>A multi-omics perspective on studying reproductive biology in Daphnia sinensis.</title>
        <authorList>
            <person name="Jia J."/>
        </authorList>
    </citation>
    <scope>NUCLEOTIDE SEQUENCE [LARGE SCALE GENOMIC DNA]</scope>
    <source>
        <strain evidence="3 4">WSL</strain>
    </source>
</reference>
<keyword evidence="1" id="KW-0175">Coiled coil</keyword>
<feature type="coiled-coil region" evidence="1">
    <location>
        <begin position="384"/>
        <end position="453"/>
    </location>
</feature>
<proteinExistence type="predicted"/>
<evidence type="ECO:0000256" key="1">
    <source>
        <dbReference type="SAM" id="Coils"/>
    </source>
</evidence>
<evidence type="ECO:0000256" key="2">
    <source>
        <dbReference type="SAM" id="Phobius"/>
    </source>
</evidence>
<organism evidence="3 4">
    <name type="scientific">Daphnia sinensis</name>
    <dbReference type="NCBI Taxonomy" id="1820382"/>
    <lineage>
        <taxon>Eukaryota</taxon>
        <taxon>Metazoa</taxon>
        <taxon>Ecdysozoa</taxon>
        <taxon>Arthropoda</taxon>
        <taxon>Crustacea</taxon>
        <taxon>Branchiopoda</taxon>
        <taxon>Diplostraca</taxon>
        <taxon>Cladocera</taxon>
        <taxon>Anomopoda</taxon>
        <taxon>Daphniidae</taxon>
        <taxon>Daphnia</taxon>
        <taxon>Daphnia similis group</taxon>
    </lineage>
</organism>
<accession>A0AAD5L2M2</accession>
<keyword evidence="4" id="KW-1185">Reference proteome</keyword>
<evidence type="ECO:0000313" key="3">
    <source>
        <dbReference type="EMBL" id="KAI9554876.1"/>
    </source>
</evidence>
<keyword evidence="2" id="KW-1133">Transmembrane helix</keyword>
<feature type="coiled-coil region" evidence="1">
    <location>
        <begin position="277"/>
        <end position="340"/>
    </location>
</feature>
<name>A0AAD5L2M2_9CRUS</name>
<gene>
    <name evidence="3" type="ORF">GHT06_020153</name>
</gene>
<dbReference type="Proteomes" id="UP000820818">
    <property type="component" value="Linkage Group LG8"/>
</dbReference>
<dbReference type="AlphaFoldDB" id="A0AAD5L2M2"/>